<evidence type="ECO:0000256" key="7">
    <source>
        <dbReference type="ARBA" id="ARBA00022982"/>
    </source>
</evidence>
<evidence type="ECO:0000256" key="2">
    <source>
        <dbReference type="ARBA" id="ARBA00010039"/>
    </source>
</evidence>
<evidence type="ECO:0000313" key="17">
    <source>
        <dbReference type="Proteomes" id="UP000011087"/>
    </source>
</evidence>
<evidence type="ECO:0000256" key="12">
    <source>
        <dbReference type="ARBA" id="ARBA00033724"/>
    </source>
</evidence>
<keyword evidence="7" id="KW-0249">Electron transport</keyword>
<dbReference type="GO" id="GO:0015979">
    <property type="term" value="P:photosynthesis"/>
    <property type="evidence" value="ECO:0007669"/>
    <property type="project" value="UniProtKB-KW"/>
</dbReference>
<dbReference type="PaxDb" id="55529-EKX41846"/>
<dbReference type="Proteomes" id="UP000011087">
    <property type="component" value="Unassembled WGS sequence"/>
</dbReference>
<dbReference type="RefSeq" id="XP_005828826.1">
    <property type="nucleotide sequence ID" value="XM_005828769.1"/>
</dbReference>
<keyword evidence="10" id="KW-0472">Membrane</keyword>
<evidence type="ECO:0000256" key="8">
    <source>
        <dbReference type="ARBA" id="ARBA00022991"/>
    </source>
</evidence>
<dbReference type="Gene3D" id="3.90.510.10">
    <property type="entry name" value="Phycoerythrin alpha chain"/>
    <property type="match status" value="1"/>
</dbReference>
<name>L1J044_GUITC</name>
<reference evidence="15 17" key="1">
    <citation type="journal article" date="2012" name="Nature">
        <title>Algal genomes reveal evolutionary mosaicism and the fate of nucleomorphs.</title>
        <authorList>
            <consortium name="DOE Joint Genome Institute"/>
            <person name="Curtis B.A."/>
            <person name="Tanifuji G."/>
            <person name="Burki F."/>
            <person name="Gruber A."/>
            <person name="Irimia M."/>
            <person name="Maruyama S."/>
            <person name="Arias M.C."/>
            <person name="Ball S.G."/>
            <person name="Gile G.H."/>
            <person name="Hirakawa Y."/>
            <person name="Hopkins J.F."/>
            <person name="Kuo A."/>
            <person name="Rensing S.A."/>
            <person name="Schmutz J."/>
            <person name="Symeonidi A."/>
            <person name="Elias M."/>
            <person name="Eveleigh R.J."/>
            <person name="Herman E.K."/>
            <person name="Klute M.J."/>
            <person name="Nakayama T."/>
            <person name="Obornik M."/>
            <person name="Reyes-Prieto A."/>
            <person name="Armbrust E.V."/>
            <person name="Aves S.J."/>
            <person name="Beiko R.G."/>
            <person name="Coutinho P."/>
            <person name="Dacks J.B."/>
            <person name="Durnford D.G."/>
            <person name="Fast N.M."/>
            <person name="Green B.R."/>
            <person name="Grisdale C.J."/>
            <person name="Hempel F."/>
            <person name="Henrissat B."/>
            <person name="Hoppner M.P."/>
            <person name="Ishida K."/>
            <person name="Kim E."/>
            <person name="Koreny L."/>
            <person name="Kroth P.G."/>
            <person name="Liu Y."/>
            <person name="Malik S.B."/>
            <person name="Maier U.G."/>
            <person name="McRose D."/>
            <person name="Mock T."/>
            <person name="Neilson J.A."/>
            <person name="Onodera N.T."/>
            <person name="Poole A.M."/>
            <person name="Pritham E.J."/>
            <person name="Richards T.A."/>
            <person name="Rocap G."/>
            <person name="Roy S.W."/>
            <person name="Sarai C."/>
            <person name="Schaack S."/>
            <person name="Shirato S."/>
            <person name="Slamovits C.H."/>
            <person name="Spencer D.F."/>
            <person name="Suzuki S."/>
            <person name="Worden A.Z."/>
            <person name="Zauner S."/>
            <person name="Barry K."/>
            <person name="Bell C."/>
            <person name="Bharti A.K."/>
            <person name="Crow J.A."/>
            <person name="Grimwood J."/>
            <person name="Kramer R."/>
            <person name="Lindquist E."/>
            <person name="Lucas S."/>
            <person name="Salamov A."/>
            <person name="McFadden G.I."/>
            <person name="Lane C.E."/>
            <person name="Keeling P.J."/>
            <person name="Gray M.W."/>
            <person name="Grigoriev I.V."/>
            <person name="Archibald J.M."/>
        </authorList>
    </citation>
    <scope>NUCLEOTIDE SEQUENCE</scope>
    <source>
        <strain evidence="15 17">CCMP2712</strain>
    </source>
</reference>
<keyword evidence="6" id="KW-0934">Plastid</keyword>
<evidence type="ECO:0000256" key="4">
    <source>
        <dbReference type="ARBA" id="ARBA00022528"/>
    </source>
</evidence>
<dbReference type="HOGENOM" id="CLU_132344_0_0_1"/>
<feature type="domain" description="Phycoerythrin alpha chain" evidence="14">
    <location>
        <begin position="81"/>
        <end position="140"/>
    </location>
</feature>
<dbReference type="Pfam" id="PF02972">
    <property type="entry name" value="Phycoerythr_ab"/>
    <property type="match status" value="1"/>
</dbReference>
<accession>L1J044</accession>
<dbReference type="AlphaFoldDB" id="L1J044"/>
<comment type="function">
    <text evidence="12">Light-harvesting photosynthetic tetrapyrrole chromophore-protein from the phycobiliprotein complex.</text>
</comment>
<dbReference type="OrthoDB" id="10620314at2759"/>
<organism evidence="15">
    <name type="scientific">Guillardia theta (strain CCMP2712)</name>
    <name type="common">Cryptophyte</name>
    <dbReference type="NCBI Taxonomy" id="905079"/>
    <lineage>
        <taxon>Eukaryota</taxon>
        <taxon>Cryptophyceae</taxon>
        <taxon>Pyrenomonadales</taxon>
        <taxon>Geminigeraceae</taxon>
        <taxon>Guillardia</taxon>
    </lineage>
</organism>
<keyword evidence="4" id="KW-0150">Chloroplast</keyword>
<dbReference type="InterPro" id="IPR011070">
    <property type="entry name" value="Globular_prot_asu/bsu"/>
</dbReference>
<evidence type="ECO:0000256" key="10">
    <source>
        <dbReference type="ARBA" id="ARBA00023136"/>
    </source>
</evidence>
<keyword evidence="8" id="KW-0157">Chromophore</keyword>
<dbReference type="GO" id="GO:0009535">
    <property type="term" value="C:chloroplast thylakoid membrane"/>
    <property type="evidence" value="ECO:0007669"/>
    <property type="project" value="UniProtKB-SubCell"/>
</dbReference>
<evidence type="ECO:0000256" key="3">
    <source>
        <dbReference type="ARBA" id="ARBA00022448"/>
    </source>
</evidence>
<comment type="similarity">
    <text evidence="2">Belongs to the phycoerythrin family.</text>
</comment>
<evidence type="ECO:0000256" key="9">
    <source>
        <dbReference type="ARBA" id="ARBA00023078"/>
    </source>
</evidence>
<keyword evidence="17" id="KW-1185">Reference proteome</keyword>
<evidence type="ECO:0000256" key="1">
    <source>
        <dbReference type="ARBA" id="ARBA00004622"/>
    </source>
</evidence>
<keyword evidence="9" id="KW-0793">Thylakoid</keyword>
<keyword evidence="3" id="KW-0813">Transport</keyword>
<sequence length="159" mass="16695">MSLKAAIAASAIAAASAFSTPALSGLHMSVERRDVVKTIGAGVAAAPFLVGAAANAESTVFPRVQTQSSFGVINDNMGKGAMPVITVFDHRGCSRSPKEYVGDKSGDQDDEMCVKVQMKTPYTYPQYTRQATALLNEIIGVTYTKGNPSGRHGTPDLVN</sequence>
<comment type="subcellular location">
    <subcellularLocation>
        <location evidence="1">Plastid</location>
        <location evidence="1">Chloroplast thylakoid membrane</location>
        <topology evidence="1">Peripheral membrane protein</topology>
        <orientation evidence="1">Lumenal side</orientation>
    </subcellularLocation>
</comment>
<proteinExistence type="inferred from homology"/>
<dbReference type="EnsemblProtists" id="EKX41846">
    <property type="protein sequence ID" value="EKX41846"/>
    <property type="gene ID" value="GUITHDRAFT_153669"/>
</dbReference>
<protein>
    <submittedName>
        <fullName evidence="15">Phycoerythrin alpha subunit 12</fullName>
    </submittedName>
</protein>
<dbReference type="EMBL" id="JH993020">
    <property type="protein sequence ID" value="EKX41846.1"/>
    <property type="molecule type" value="Genomic_DNA"/>
</dbReference>
<evidence type="ECO:0000313" key="15">
    <source>
        <dbReference type="EMBL" id="EKX41846.1"/>
    </source>
</evidence>
<dbReference type="InterPro" id="IPR004228">
    <property type="entry name" value="Phycoerythr_a"/>
</dbReference>
<evidence type="ECO:0000256" key="13">
    <source>
        <dbReference type="SAM" id="SignalP"/>
    </source>
</evidence>
<keyword evidence="5" id="KW-0602">Photosynthesis</keyword>
<evidence type="ECO:0000313" key="16">
    <source>
        <dbReference type="EnsemblProtists" id="EKX41846"/>
    </source>
</evidence>
<gene>
    <name evidence="15" type="primary">CPEA12</name>
    <name evidence="15" type="ORF">GUITHDRAFT_153669</name>
</gene>
<dbReference type="SUPFAM" id="SSF56568">
    <property type="entry name" value="Non-globular alpha+beta subunits of globular proteins"/>
    <property type="match status" value="1"/>
</dbReference>
<feature type="chain" id="PRO_5008770682" evidence="13">
    <location>
        <begin position="18"/>
        <end position="159"/>
    </location>
</feature>
<evidence type="ECO:0000256" key="6">
    <source>
        <dbReference type="ARBA" id="ARBA00022640"/>
    </source>
</evidence>
<feature type="signal peptide" evidence="13">
    <location>
        <begin position="1"/>
        <end position="17"/>
    </location>
</feature>
<reference evidence="16" key="3">
    <citation type="submission" date="2015-06" db="UniProtKB">
        <authorList>
            <consortium name="EnsemblProtists"/>
        </authorList>
    </citation>
    <scope>IDENTIFICATION</scope>
</reference>
<keyword evidence="13" id="KW-0732">Signal</keyword>
<reference evidence="17" key="2">
    <citation type="submission" date="2012-11" db="EMBL/GenBank/DDBJ databases">
        <authorList>
            <person name="Kuo A."/>
            <person name="Curtis B.A."/>
            <person name="Tanifuji G."/>
            <person name="Burki F."/>
            <person name="Gruber A."/>
            <person name="Irimia M."/>
            <person name="Maruyama S."/>
            <person name="Arias M.C."/>
            <person name="Ball S.G."/>
            <person name="Gile G.H."/>
            <person name="Hirakawa Y."/>
            <person name="Hopkins J.F."/>
            <person name="Rensing S.A."/>
            <person name="Schmutz J."/>
            <person name="Symeonidi A."/>
            <person name="Elias M."/>
            <person name="Eveleigh R.J."/>
            <person name="Herman E.K."/>
            <person name="Klute M.J."/>
            <person name="Nakayama T."/>
            <person name="Obornik M."/>
            <person name="Reyes-Prieto A."/>
            <person name="Armbrust E.V."/>
            <person name="Aves S.J."/>
            <person name="Beiko R.G."/>
            <person name="Coutinho P."/>
            <person name="Dacks J.B."/>
            <person name="Durnford D.G."/>
            <person name="Fast N.M."/>
            <person name="Green B.R."/>
            <person name="Grisdale C."/>
            <person name="Hempe F."/>
            <person name="Henrissat B."/>
            <person name="Hoppner M.P."/>
            <person name="Ishida K.-I."/>
            <person name="Kim E."/>
            <person name="Koreny L."/>
            <person name="Kroth P.G."/>
            <person name="Liu Y."/>
            <person name="Malik S.-B."/>
            <person name="Maier U.G."/>
            <person name="McRose D."/>
            <person name="Mock T."/>
            <person name="Neilson J.A."/>
            <person name="Onodera N.T."/>
            <person name="Poole A.M."/>
            <person name="Pritham E.J."/>
            <person name="Richards T.A."/>
            <person name="Rocap G."/>
            <person name="Roy S.W."/>
            <person name="Sarai C."/>
            <person name="Schaack S."/>
            <person name="Shirato S."/>
            <person name="Slamovits C.H."/>
            <person name="Spencer D.F."/>
            <person name="Suzuki S."/>
            <person name="Worden A.Z."/>
            <person name="Zauner S."/>
            <person name="Barry K."/>
            <person name="Bell C."/>
            <person name="Bharti A.K."/>
            <person name="Crow J.A."/>
            <person name="Grimwood J."/>
            <person name="Kramer R."/>
            <person name="Lindquist E."/>
            <person name="Lucas S."/>
            <person name="Salamov A."/>
            <person name="McFadden G.I."/>
            <person name="Lane C.E."/>
            <person name="Keeling P.J."/>
            <person name="Gray M.W."/>
            <person name="Grigoriev I.V."/>
            <person name="Archibald J.M."/>
        </authorList>
    </citation>
    <scope>NUCLEOTIDE SEQUENCE</scope>
    <source>
        <strain evidence="17">CCMP2712</strain>
    </source>
</reference>
<dbReference type="GO" id="GO:0030089">
    <property type="term" value="C:phycobilisome"/>
    <property type="evidence" value="ECO:0007669"/>
    <property type="project" value="InterPro"/>
</dbReference>
<dbReference type="GeneID" id="17298549"/>
<evidence type="ECO:0000259" key="14">
    <source>
        <dbReference type="Pfam" id="PF02972"/>
    </source>
</evidence>
<dbReference type="KEGG" id="gtt:GUITHDRAFT_153669"/>
<keyword evidence="11" id="KW-0089">Bile pigment</keyword>
<evidence type="ECO:0000256" key="5">
    <source>
        <dbReference type="ARBA" id="ARBA00022531"/>
    </source>
</evidence>
<dbReference type="InterPro" id="IPR037011">
    <property type="entry name" value="Phycoerythr-like_a_sf"/>
</dbReference>
<evidence type="ECO:0000256" key="11">
    <source>
        <dbReference type="ARBA" id="ARBA00023307"/>
    </source>
</evidence>